<reference evidence="2" key="1">
    <citation type="submission" date="2016-11" db="UniProtKB">
        <authorList>
            <consortium name="WormBaseParasite"/>
        </authorList>
    </citation>
    <scope>IDENTIFICATION</scope>
</reference>
<dbReference type="AlphaFoldDB" id="A0A1I7XX83"/>
<proteinExistence type="predicted"/>
<protein>
    <submittedName>
        <fullName evidence="2">Odorant-binding protein</fullName>
    </submittedName>
</protein>
<name>A0A1I7XX83_9BILA</name>
<dbReference type="WBParaSite" id="L893_g10410.t1">
    <property type="protein sequence ID" value="L893_g10410.t1"/>
    <property type="gene ID" value="L893_g10410"/>
</dbReference>
<sequence>MGHCPDVVNYVTGYTAKAESAKGHSMFDKLLDTDISPSDTFKICCNLFRARECSTMELDDMLMSHAMYEFDTDTNYCLFNIVVNFEVSNKKKQDGDAAQNADAALDDDAVQAEVLNDEQDA</sequence>
<evidence type="ECO:0000313" key="1">
    <source>
        <dbReference type="Proteomes" id="UP000095287"/>
    </source>
</evidence>
<evidence type="ECO:0000313" key="2">
    <source>
        <dbReference type="WBParaSite" id="L893_g10410.t1"/>
    </source>
</evidence>
<organism evidence="1 2">
    <name type="scientific">Steinernema glaseri</name>
    <dbReference type="NCBI Taxonomy" id="37863"/>
    <lineage>
        <taxon>Eukaryota</taxon>
        <taxon>Metazoa</taxon>
        <taxon>Ecdysozoa</taxon>
        <taxon>Nematoda</taxon>
        <taxon>Chromadorea</taxon>
        <taxon>Rhabditida</taxon>
        <taxon>Tylenchina</taxon>
        <taxon>Panagrolaimomorpha</taxon>
        <taxon>Strongyloidoidea</taxon>
        <taxon>Steinernematidae</taxon>
        <taxon>Steinernema</taxon>
    </lineage>
</organism>
<accession>A0A1I7XX83</accession>
<keyword evidence="1" id="KW-1185">Reference proteome</keyword>
<dbReference type="Proteomes" id="UP000095287">
    <property type="component" value="Unplaced"/>
</dbReference>